<keyword evidence="2 9" id="KW-1139">Helical capsid protein</keyword>
<dbReference type="OrthoDB" id="14644at10239"/>
<comment type="similarity">
    <text evidence="9">Belongs to the cytorhabdovirus nucleocapsid protein family.</text>
</comment>
<keyword evidence="7 9" id="KW-0687">Ribonucleoprotein</keyword>
<evidence type="ECO:0000313" key="11">
    <source>
        <dbReference type="EMBL" id="AJG39180.1"/>
    </source>
</evidence>
<dbReference type="GO" id="GO:0019029">
    <property type="term" value="C:helical viral capsid"/>
    <property type="evidence" value="ECO:0007669"/>
    <property type="project" value="UniProtKB-UniRule"/>
</dbReference>
<proteinExistence type="inferred from homology"/>
<feature type="region of interest" description="Disordered" evidence="10">
    <location>
        <begin position="136"/>
        <end position="166"/>
    </location>
</feature>
<name>A0A0B5KK93_9RHAB</name>
<feature type="compositionally biased region" description="Low complexity" evidence="10">
    <location>
        <begin position="148"/>
        <end position="162"/>
    </location>
</feature>
<keyword evidence="9" id="KW-1035">Host cytoplasm</keyword>
<dbReference type="Proteomes" id="UP000201509">
    <property type="component" value="Segment"/>
</dbReference>
<reference evidence="11 12" key="1">
    <citation type="journal article" date="2015" name="Elife">
        <title>Unprecedented genomic diversity of RNA viruses in arthropods reveals the ancestry of negative-sense RNA viruses.</title>
        <authorList>
            <person name="Li C.X."/>
            <person name="Shi M."/>
            <person name="Tian J.H."/>
            <person name="Lin X.D."/>
            <person name="Kang Y.J."/>
            <person name="Chen L.J."/>
            <person name="Qin X.C."/>
            <person name="Xu J."/>
            <person name="Holmes E.C."/>
            <person name="Zhang Y.Z."/>
        </authorList>
    </citation>
    <scope>NUCLEOTIDE SEQUENCE [LARGE SCALE GENOMIC DNA]</scope>
    <source>
        <strain evidence="11 12">YCYC02</strain>
    </source>
</reference>
<evidence type="ECO:0000256" key="9">
    <source>
        <dbReference type="RuleBase" id="RU369108"/>
    </source>
</evidence>
<evidence type="ECO:0000256" key="5">
    <source>
        <dbReference type="ARBA" id="ARBA00022884"/>
    </source>
</evidence>
<evidence type="ECO:0000313" key="12">
    <source>
        <dbReference type="Proteomes" id="UP000201509"/>
    </source>
</evidence>
<evidence type="ECO:0000256" key="1">
    <source>
        <dbReference type="ARBA" id="ARBA00014389"/>
    </source>
</evidence>
<protein>
    <recommendedName>
        <fullName evidence="1 9">Nucleoprotein</fullName>
        <shortName evidence="9">NP</shortName>
        <shortName evidence="9">Protein N</shortName>
    </recommendedName>
    <alternativeName>
        <fullName evidence="8 9">Nucleocapsid protein</fullName>
    </alternativeName>
</protein>
<dbReference type="Pfam" id="PF03216">
    <property type="entry name" value="Rhabdo_ncap_2"/>
    <property type="match status" value="1"/>
</dbReference>
<dbReference type="EMBL" id="KM817651">
    <property type="protein sequence ID" value="AJG39180.1"/>
    <property type="molecule type" value="Viral_cRNA"/>
</dbReference>
<evidence type="ECO:0000256" key="3">
    <source>
        <dbReference type="ARBA" id="ARBA00022561"/>
    </source>
</evidence>
<comment type="subcellular location">
    <subcellularLocation>
        <location evidence="9">Virion</location>
    </subcellularLocation>
    <subcellularLocation>
        <location evidence="9">Host cytoplasm</location>
    </subcellularLocation>
</comment>
<evidence type="ECO:0000256" key="7">
    <source>
        <dbReference type="ARBA" id="ARBA00023274"/>
    </source>
</evidence>
<keyword evidence="3 9" id="KW-0167">Capsid protein</keyword>
<evidence type="ECO:0000256" key="2">
    <source>
        <dbReference type="ARBA" id="ARBA00022497"/>
    </source>
</evidence>
<organism evidence="11 12">
    <name type="scientific">Wuhan Insect virus 5</name>
    <dbReference type="NCBI Taxonomy" id="1608110"/>
    <lineage>
        <taxon>Viruses</taxon>
        <taxon>Riboviria</taxon>
        <taxon>Orthornavirae</taxon>
        <taxon>Negarnaviricota</taxon>
        <taxon>Haploviricotina</taxon>
        <taxon>Monjiviricetes</taxon>
        <taxon>Mononegavirales</taxon>
        <taxon>Rhabdoviridae</taxon>
        <taxon>Betarhabdovirinae</taxon>
        <taxon>Alphacytorhabdovirus</taxon>
        <taxon>Alphacytorhabdovirus betawuhaninsectum</taxon>
        <taxon>Cytorhabdovirus betawuhaninsectum</taxon>
    </lineage>
</organism>
<dbReference type="RefSeq" id="YP_009300870.1">
    <property type="nucleotide sequence ID" value="NC_031227.1"/>
</dbReference>
<feature type="region of interest" description="Disordered" evidence="10">
    <location>
        <begin position="17"/>
        <end position="51"/>
    </location>
</feature>
<comment type="subunit">
    <text evidence="9">Homomultimerizes to form the nucleocapsid. Binds to viral genomic RNA.</text>
</comment>
<keyword evidence="12" id="KW-1185">Reference proteome</keyword>
<sequence>MASSSSVSDRLEALARAKMAGKSVTPDTSQVRPKSSKKPGENGALFSKVKNMVTPGKSMPKEWKDSELEKVSTYDIDVLDAAEAVLMGQAMIRMLAGKTASRDLIDIVLFLAVSMRDPSDLDKHLLTKPAKGYGTQKAISKPTVQGKSPTQATSSGASTSAPEPDKNLSVAERLAAKKAQSKASEIVTSASISGVPQQDGSCSAEEQAAIYSFIAAFMLRLHSRQTDSFSASLESMQTRCGGWYEKADTILKQLNLETEILNSFKVMLGRREEVMSTWVMWVAYNENSNTLSKNNMGLMSYIAGQIYQYTGLHAVVQILAIQQVTKVPMDQLLGELNHRSTRQPLQALYKMLQEHELVKEKPGRTTYFRYARVWDSGYFHDLQSKVCPDLVYLAAKILKEVSPTGARSDPTKIFAVKDLGEVKKEFLDGVANGISQWLVAADDNSSESGAFW</sequence>
<dbReference type="GO" id="GO:0030430">
    <property type="term" value="C:host cell cytoplasm"/>
    <property type="evidence" value="ECO:0007669"/>
    <property type="project" value="UniProtKB-SubCell"/>
</dbReference>
<dbReference type="GeneID" id="29122502"/>
<comment type="function">
    <text evidence="9">Encapsidates the genome, protecting it from nucleases. The encapsidated genomic RNA is termed the nucleocapsid (NC) and serves as template for viral transcription and replication.</text>
</comment>
<dbReference type="GO" id="GO:1990904">
    <property type="term" value="C:ribonucleoprotein complex"/>
    <property type="evidence" value="ECO:0007669"/>
    <property type="project" value="UniProtKB-UniRule"/>
</dbReference>
<evidence type="ECO:0000256" key="10">
    <source>
        <dbReference type="SAM" id="MobiDB-lite"/>
    </source>
</evidence>
<keyword evidence="6 9" id="KW-0543">Viral nucleoprotein</keyword>
<dbReference type="GO" id="GO:0003723">
    <property type="term" value="F:RNA binding"/>
    <property type="evidence" value="ECO:0007669"/>
    <property type="project" value="UniProtKB-UniRule"/>
</dbReference>
<keyword evidence="5 9" id="KW-0694">RNA-binding</keyword>
<dbReference type="KEGG" id="vg:29122502"/>
<gene>
    <name evidence="11" type="primary">N</name>
</gene>
<keyword evidence="4 9" id="KW-0946">Virion</keyword>
<dbReference type="GO" id="GO:0019013">
    <property type="term" value="C:viral nucleocapsid"/>
    <property type="evidence" value="ECO:0007669"/>
    <property type="project" value="UniProtKB-UniRule"/>
</dbReference>
<evidence type="ECO:0000256" key="6">
    <source>
        <dbReference type="ARBA" id="ARBA00023086"/>
    </source>
</evidence>
<evidence type="ECO:0000256" key="4">
    <source>
        <dbReference type="ARBA" id="ARBA00022844"/>
    </source>
</evidence>
<accession>A0A0B5KK93</accession>
<dbReference type="InterPro" id="IPR004902">
    <property type="entry name" value="Rhabdo_ncap_2"/>
</dbReference>
<evidence type="ECO:0000256" key="8">
    <source>
        <dbReference type="ARBA" id="ARBA00033344"/>
    </source>
</evidence>